<dbReference type="NCBIfam" id="TIGR01611">
    <property type="entry name" value="tail_tube"/>
    <property type="match status" value="1"/>
</dbReference>
<evidence type="ECO:0000313" key="2">
    <source>
        <dbReference type="Proteomes" id="UP000586305"/>
    </source>
</evidence>
<gene>
    <name evidence="1" type="ORF">HG263_21565</name>
</gene>
<dbReference type="InterPro" id="IPR006498">
    <property type="entry name" value="Tail_tube"/>
</dbReference>
<organism evidence="1 2">
    <name type="scientific">Pseudoalteromonas caenipelagi</name>
    <dbReference type="NCBI Taxonomy" id="2726988"/>
    <lineage>
        <taxon>Bacteria</taxon>
        <taxon>Pseudomonadati</taxon>
        <taxon>Pseudomonadota</taxon>
        <taxon>Gammaproteobacteria</taxon>
        <taxon>Alteromonadales</taxon>
        <taxon>Pseudoalteromonadaceae</taxon>
        <taxon>Pseudoalteromonas</taxon>
    </lineage>
</organism>
<dbReference type="RefSeq" id="WP_171628128.1">
    <property type="nucleotide sequence ID" value="NZ_JABBPG010000016.1"/>
</dbReference>
<protein>
    <submittedName>
        <fullName evidence="1">Phage major tail tube protein</fullName>
    </submittedName>
</protein>
<name>A0A849VI49_9GAMM</name>
<keyword evidence="2" id="KW-1185">Reference proteome</keyword>
<dbReference type="EMBL" id="JABBPG010000016">
    <property type="protein sequence ID" value="NOU53092.1"/>
    <property type="molecule type" value="Genomic_DNA"/>
</dbReference>
<reference evidence="1 2" key="1">
    <citation type="submission" date="2020-04" db="EMBL/GenBank/DDBJ databases">
        <title>Pseudoalteromonas caenipelagi sp. nov., isolated from a tidal flat.</title>
        <authorList>
            <person name="Park S."/>
            <person name="Yoon J.-H."/>
        </authorList>
    </citation>
    <scope>NUCLEOTIDE SEQUENCE [LARGE SCALE GENOMIC DNA]</scope>
    <source>
        <strain evidence="1 2">JBTF-M23</strain>
    </source>
</reference>
<sequence length="172" mass="19211">MAVQLPNTLKDFNVFIDGEGYGGRGVSVQLPKLTRITEDYMGSGLAGPIELDMGQDKLELSELVIAEPNNGIFKNYGTLDINGLKLRIKGSFKAENDAKEVPFEVVMTGRWTEIDFGTWERKKPGELKLKAMLTYYKLTYDGQTPIEIDQLNNVQVINGVDVLAQRRGILEL</sequence>
<proteinExistence type="predicted"/>
<comment type="caution">
    <text evidence="1">The sequence shown here is derived from an EMBL/GenBank/DDBJ whole genome shotgun (WGS) entry which is preliminary data.</text>
</comment>
<dbReference type="Pfam" id="PF04985">
    <property type="entry name" value="Phage_tube"/>
    <property type="match status" value="1"/>
</dbReference>
<accession>A0A849VI49</accession>
<evidence type="ECO:0000313" key="1">
    <source>
        <dbReference type="EMBL" id="NOU53092.1"/>
    </source>
</evidence>
<dbReference type="AlphaFoldDB" id="A0A849VI49"/>
<dbReference type="Proteomes" id="UP000586305">
    <property type="component" value="Unassembled WGS sequence"/>
</dbReference>